<organism evidence="1 2">
    <name type="scientific">Desulfoprunum benzoelyticum</name>
    <dbReference type="NCBI Taxonomy" id="1506996"/>
    <lineage>
        <taxon>Bacteria</taxon>
        <taxon>Pseudomonadati</taxon>
        <taxon>Thermodesulfobacteriota</taxon>
        <taxon>Desulfobulbia</taxon>
        <taxon>Desulfobulbales</taxon>
        <taxon>Desulfobulbaceae</taxon>
        <taxon>Desulfoprunum</taxon>
    </lineage>
</organism>
<dbReference type="Proteomes" id="UP000539642">
    <property type="component" value="Unassembled WGS sequence"/>
</dbReference>
<sequence>MIIYDILYKRGEHEGKASWLKCGILLEKEGGKRSIKIDTVPVGPDWNGWLVVSERKERAEREGVSVLPPGEEVPF</sequence>
<dbReference type="RefSeq" id="WP_183352366.1">
    <property type="nucleotide sequence ID" value="NZ_JACHEO010000029.1"/>
</dbReference>
<gene>
    <name evidence="1" type="ORF">HNQ81_003343</name>
</gene>
<keyword evidence="2" id="KW-1185">Reference proteome</keyword>
<protein>
    <submittedName>
        <fullName evidence="1">Uncharacterized protein</fullName>
    </submittedName>
</protein>
<dbReference type="AlphaFoldDB" id="A0A840UTR8"/>
<evidence type="ECO:0000313" key="1">
    <source>
        <dbReference type="EMBL" id="MBB5349587.1"/>
    </source>
</evidence>
<evidence type="ECO:0000313" key="2">
    <source>
        <dbReference type="Proteomes" id="UP000539642"/>
    </source>
</evidence>
<accession>A0A840UTR8</accession>
<proteinExistence type="predicted"/>
<reference evidence="1 2" key="1">
    <citation type="submission" date="2020-08" db="EMBL/GenBank/DDBJ databases">
        <title>Genomic Encyclopedia of Type Strains, Phase IV (KMG-IV): sequencing the most valuable type-strain genomes for metagenomic binning, comparative biology and taxonomic classification.</title>
        <authorList>
            <person name="Goeker M."/>
        </authorList>
    </citation>
    <scope>NUCLEOTIDE SEQUENCE [LARGE SCALE GENOMIC DNA]</scope>
    <source>
        <strain evidence="1 2">DSM 28570</strain>
    </source>
</reference>
<name>A0A840UTR8_9BACT</name>
<dbReference type="EMBL" id="JACHEO010000029">
    <property type="protein sequence ID" value="MBB5349587.1"/>
    <property type="molecule type" value="Genomic_DNA"/>
</dbReference>
<comment type="caution">
    <text evidence="1">The sequence shown here is derived from an EMBL/GenBank/DDBJ whole genome shotgun (WGS) entry which is preliminary data.</text>
</comment>